<accession>A0AAD7F569</accession>
<evidence type="ECO:0000313" key="1">
    <source>
        <dbReference type="EMBL" id="KAJ7369054.1"/>
    </source>
</evidence>
<name>A0AAD7F569_9AGAR</name>
<feature type="non-terminal residue" evidence="1">
    <location>
        <position position="102"/>
    </location>
</feature>
<reference evidence="1" key="1">
    <citation type="submission" date="2023-03" db="EMBL/GenBank/DDBJ databases">
        <title>Massive genome expansion in bonnet fungi (Mycena s.s.) driven by repeated elements and novel gene families across ecological guilds.</title>
        <authorList>
            <consortium name="Lawrence Berkeley National Laboratory"/>
            <person name="Harder C.B."/>
            <person name="Miyauchi S."/>
            <person name="Viragh M."/>
            <person name="Kuo A."/>
            <person name="Thoen E."/>
            <person name="Andreopoulos B."/>
            <person name="Lu D."/>
            <person name="Skrede I."/>
            <person name="Drula E."/>
            <person name="Henrissat B."/>
            <person name="Morin E."/>
            <person name="Kohler A."/>
            <person name="Barry K."/>
            <person name="LaButti K."/>
            <person name="Morin E."/>
            <person name="Salamov A."/>
            <person name="Lipzen A."/>
            <person name="Mereny Z."/>
            <person name="Hegedus B."/>
            <person name="Baldrian P."/>
            <person name="Stursova M."/>
            <person name="Weitz H."/>
            <person name="Taylor A."/>
            <person name="Grigoriev I.V."/>
            <person name="Nagy L.G."/>
            <person name="Martin F."/>
            <person name="Kauserud H."/>
        </authorList>
    </citation>
    <scope>NUCLEOTIDE SEQUENCE</scope>
    <source>
        <strain evidence="1">CBHHK002</strain>
    </source>
</reference>
<dbReference type="Proteomes" id="UP001218218">
    <property type="component" value="Unassembled WGS sequence"/>
</dbReference>
<dbReference type="EMBL" id="JARIHO010000001">
    <property type="protein sequence ID" value="KAJ7369054.1"/>
    <property type="molecule type" value="Genomic_DNA"/>
</dbReference>
<evidence type="ECO:0008006" key="3">
    <source>
        <dbReference type="Google" id="ProtNLM"/>
    </source>
</evidence>
<dbReference type="AlphaFoldDB" id="A0AAD7F569"/>
<organism evidence="1 2">
    <name type="scientific">Mycena albidolilacea</name>
    <dbReference type="NCBI Taxonomy" id="1033008"/>
    <lineage>
        <taxon>Eukaryota</taxon>
        <taxon>Fungi</taxon>
        <taxon>Dikarya</taxon>
        <taxon>Basidiomycota</taxon>
        <taxon>Agaricomycotina</taxon>
        <taxon>Agaricomycetes</taxon>
        <taxon>Agaricomycetidae</taxon>
        <taxon>Agaricales</taxon>
        <taxon>Marasmiineae</taxon>
        <taxon>Mycenaceae</taxon>
        <taxon>Mycena</taxon>
    </lineage>
</organism>
<keyword evidence="2" id="KW-1185">Reference proteome</keyword>
<sequence length="102" mass="11677">MSSVNLDLRRRLDEVDASISELQATRWALVQHLNLALAGTKRPLLSKFSDELIAEIFMHCLEPYSRITTHRYAPMLLLHVCRAWRSIALSTPGLWATLNVDF</sequence>
<gene>
    <name evidence="1" type="ORF">DFH08DRAFT_677077</name>
</gene>
<comment type="caution">
    <text evidence="1">The sequence shown here is derived from an EMBL/GenBank/DDBJ whole genome shotgun (WGS) entry which is preliminary data.</text>
</comment>
<proteinExistence type="predicted"/>
<protein>
    <recommendedName>
        <fullName evidence="3">F-box domain-containing protein</fullName>
    </recommendedName>
</protein>
<evidence type="ECO:0000313" key="2">
    <source>
        <dbReference type="Proteomes" id="UP001218218"/>
    </source>
</evidence>
<dbReference type="Gene3D" id="1.20.1280.50">
    <property type="match status" value="1"/>
</dbReference>